<dbReference type="InterPro" id="IPR002549">
    <property type="entry name" value="AI-2E-like"/>
</dbReference>
<evidence type="ECO:0000313" key="9">
    <source>
        <dbReference type="Proteomes" id="UP000000663"/>
    </source>
</evidence>
<feature type="transmembrane region" description="Helical" evidence="7">
    <location>
        <begin position="335"/>
        <end position="360"/>
    </location>
</feature>
<evidence type="ECO:0008006" key="10">
    <source>
        <dbReference type="Google" id="ProtNLM"/>
    </source>
</evidence>
<dbReference type="AlphaFoldDB" id="Q0W2D8"/>
<evidence type="ECO:0000256" key="3">
    <source>
        <dbReference type="ARBA" id="ARBA00022692"/>
    </source>
</evidence>
<dbReference type="Pfam" id="PF01594">
    <property type="entry name" value="AI-2E_transport"/>
    <property type="match status" value="1"/>
</dbReference>
<dbReference type="GeneID" id="5144420"/>
<comment type="similarity">
    <text evidence="2">Belongs to the autoinducer-2 exporter (AI-2E) (TC 2.A.86) family.</text>
</comment>
<gene>
    <name evidence="8" type="ORF">RCIX2362</name>
</gene>
<dbReference type="GO" id="GO:0016020">
    <property type="term" value="C:membrane"/>
    <property type="evidence" value="ECO:0007669"/>
    <property type="project" value="UniProtKB-SubCell"/>
</dbReference>
<dbReference type="EMBL" id="AM114193">
    <property type="protein sequence ID" value="CAJ37455.1"/>
    <property type="molecule type" value="Genomic_DNA"/>
</dbReference>
<name>Q0W2D8_METAR</name>
<feature type="transmembrane region" description="Helical" evidence="7">
    <location>
        <begin position="61"/>
        <end position="83"/>
    </location>
</feature>
<evidence type="ECO:0000256" key="6">
    <source>
        <dbReference type="SAM" id="MobiDB-lite"/>
    </source>
</evidence>
<feature type="compositionally biased region" description="Basic residues" evidence="6">
    <location>
        <begin position="384"/>
        <end position="398"/>
    </location>
</feature>
<evidence type="ECO:0000256" key="7">
    <source>
        <dbReference type="SAM" id="Phobius"/>
    </source>
</evidence>
<evidence type="ECO:0000256" key="1">
    <source>
        <dbReference type="ARBA" id="ARBA00004141"/>
    </source>
</evidence>
<organism evidence="8 9">
    <name type="scientific">Methanocella arvoryzae (strain DSM 22066 / NBRC 105507 / MRE50)</name>
    <dbReference type="NCBI Taxonomy" id="351160"/>
    <lineage>
        <taxon>Archaea</taxon>
        <taxon>Methanobacteriati</taxon>
        <taxon>Methanobacteriota</taxon>
        <taxon>Stenosarchaea group</taxon>
        <taxon>Methanomicrobia</taxon>
        <taxon>Methanocellales</taxon>
        <taxon>Methanocellaceae</taxon>
        <taxon>Methanocella</taxon>
    </lineage>
</organism>
<dbReference type="OrthoDB" id="282734at2157"/>
<dbReference type="eggNOG" id="arCOG02642">
    <property type="taxonomic scope" value="Archaea"/>
</dbReference>
<dbReference type="Proteomes" id="UP000000663">
    <property type="component" value="Chromosome"/>
</dbReference>
<dbReference type="PATRIC" id="fig|351160.9.peg.826"/>
<evidence type="ECO:0000256" key="4">
    <source>
        <dbReference type="ARBA" id="ARBA00022989"/>
    </source>
</evidence>
<evidence type="ECO:0000256" key="5">
    <source>
        <dbReference type="ARBA" id="ARBA00023136"/>
    </source>
</evidence>
<keyword evidence="9" id="KW-1185">Reference proteome</keyword>
<keyword evidence="3 7" id="KW-0812">Transmembrane</keyword>
<feature type="transmembrane region" description="Helical" evidence="7">
    <location>
        <begin position="13"/>
        <end position="40"/>
    </location>
</feature>
<evidence type="ECO:0000313" key="8">
    <source>
        <dbReference type="EMBL" id="CAJ37455.1"/>
    </source>
</evidence>
<keyword evidence="4 7" id="KW-1133">Transmembrane helix</keyword>
<accession>Q0W2D8</accession>
<feature type="transmembrane region" description="Helical" evidence="7">
    <location>
        <begin position="154"/>
        <end position="182"/>
    </location>
</feature>
<feature type="transmembrane region" description="Helical" evidence="7">
    <location>
        <begin position="220"/>
        <end position="244"/>
    </location>
</feature>
<feature type="transmembrane region" description="Helical" evidence="7">
    <location>
        <begin position="297"/>
        <end position="315"/>
    </location>
</feature>
<dbReference type="KEGG" id="rci:RCIX2362"/>
<protein>
    <recommendedName>
        <fullName evidence="10">Permease</fullName>
    </recommendedName>
</protein>
<proteinExistence type="inferred from homology"/>
<dbReference type="PANTHER" id="PTHR21716:SF4">
    <property type="entry name" value="TRANSMEMBRANE PROTEIN 245"/>
    <property type="match status" value="1"/>
</dbReference>
<dbReference type="PANTHER" id="PTHR21716">
    <property type="entry name" value="TRANSMEMBRANE PROTEIN"/>
    <property type="match status" value="1"/>
</dbReference>
<feature type="transmembrane region" description="Helical" evidence="7">
    <location>
        <begin position="256"/>
        <end position="285"/>
    </location>
</feature>
<feature type="region of interest" description="Disordered" evidence="6">
    <location>
        <begin position="376"/>
        <end position="398"/>
    </location>
</feature>
<dbReference type="STRING" id="351160.RCIX2362"/>
<dbReference type="RefSeq" id="WP_012035126.1">
    <property type="nucleotide sequence ID" value="NC_009464.1"/>
</dbReference>
<keyword evidence="5 7" id="KW-0472">Membrane</keyword>
<reference evidence="8 9" key="1">
    <citation type="journal article" date="2006" name="Science">
        <title>Genome of rice cluster I archaea -- the key methane producers in the rice rhizosphere.</title>
        <authorList>
            <person name="Erkel C."/>
            <person name="Kube M."/>
            <person name="Reinhardt R."/>
            <person name="Liesack W."/>
        </authorList>
    </citation>
    <scope>NUCLEOTIDE SEQUENCE [LARGE SCALE GENOMIC DNA]</scope>
    <source>
        <strain evidence="9">DSM 22066 / NBRC 105507 / MRE50</strain>
    </source>
</reference>
<sequence>MQSLLTKLYEAKWALLGMAIVIFIVWISLPYVTPIVFAMFMYYITRPVKRRLQKYIKNEAVVALGCLLLLTLPLLAIILYLILFAVGQLNTFLAQVNIPLLPPGQLSNLSTSISAIQQSFTNGSFKYESLGNVLQDWYDRLSAYSSSLFSLKDLLYATGMTLVDVAFKTILMLLLAFFLLLYDDRLARWFKSSFPGLMKEHDGLFVRYVKAVDDDFEKVFFGNILSIIFFAIIATVVYSALNFFAPDPAFLIPFPVLLGIFSGIAALLPVLGGWMVDIPILIYALAQSLMNGSFSRYWWYLIVMAIAIFVLVENLPTYLLRPFVSHGKVDVGLLMLAYIIGPVIFGVPGLFLGAMALVIITHYFKIVVPGLNAEKKENGGRTGAGRRRVPPKRRRRQP</sequence>
<evidence type="ECO:0000256" key="2">
    <source>
        <dbReference type="ARBA" id="ARBA00009773"/>
    </source>
</evidence>
<comment type="subcellular location">
    <subcellularLocation>
        <location evidence="1">Membrane</location>
        <topology evidence="1">Multi-pass membrane protein</topology>
    </subcellularLocation>
</comment>